<feature type="region of interest" description="Disordered" evidence="1">
    <location>
        <begin position="82"/>
        <end position="127"/>
    </location>
</feature>
<dbReference type="OrthoDB" id="8922241at2759"/>
<feature type="compositionally biased region" description="Polar residues" evidence="1">
    <location>
        <begin position="157"/>
        <end position="170"/>
    </location>
</feature>
<organism evidence="2 3">
    <name type="scientific">Megalops atlanticus</name>
    <name type="common">Tarpon</name>
    <name type="synonym">Clupea gigantea</name>
    <dbReference type="NCBI Taxonomy" id="7932"/>
    <lineage>
        <taxon>Eukaryota</taxon>
        <taxon>Metazoa</taxon>
        <taxon>Chordata</taxon>
        <taxon>Craniata</taxon>
        <taxon>Vertebrata</taxon>
        <taxon>Euteleostomi</taxon>
        <taxon>Actinopterygii</taxon>
        <taxon>Neopterygii</taxon>
        <taxon>Teleostei</taxon>
        <taxon>Elopiformes</taxon>
        <taxon>Megalopidae</taxon>
        <taxon>Megalops</taxon>
    </lineage>
</organism>
<dbReference type="Proteomes" id="UP001046870">
    <property type="component" value="Chromosome 17"/>
</dbReference>
<evidence type="ECO:0000256" key="1">
    <source>
        <dbReference type="SAM" id="MobiDB-lite"/>
    </source>
</evidence>
<feature type="compositionally biased region" description="Basic and acidic residues" evidence="1">
    <location>
        <begin position="145"/>
        <end position="156"/>
    </location>
</feature>
<gene>
    <name evidence="2" type="ORF">MATL_G00198770</name>
</gene>
<evidence type="ECO:0000313" key="2">
    <source>
        <dbReference type="EMBL" id="KAG7462066.1"/>
    </source>
</evidence>
<evidence type="ECO:0000313" key="3">
    <source>
        <dbReference type="Proteomes" id="UP001046870"/>
    </source>
</evidence>
<feature type="region of interest" description="Disordered" evidence="1">
    <location>
        <begin position="145"/>
        <end position="182"/>
    </location>
</feature>
<keyword evidence="3" id="KW-1185">Reference proteome</keyword>
<proteinExistence type="predicted"/>
<comment type="caution">
    <text evidence="2">The sequence shown here is derived from an EMBL/GenBank/DDBJ whole genome shotgun (WGS) entry which is preliminary data.</text>
</comment>
<reference evidence="2" key="1">
    <citation type="submission" date="2021-01" db="EMBL/GenBank/DDBJ databases">
        <authorList>
            <person name="Zahm M."/>
            <person name="Roques C."/>
            <person name="Cabau C."/>
            <person name="Klopp C."/>
            <person name="Donnadieu C."/>
            <person name="Jouanno E."/>
            <person name="Lampietro C."/>
            <person name="Louis A."/>
            <person name="Herpin A."/>
            <person name="Echchiki A."/>
            <person name="Berthelot C."/>
            <person name="Parey E."/>
            <person name="Roest-Crollius H."/>
            <person name="Braasch I."/>
            <person name="Postlethwait J."/>
            <person name="Bobe J."/>
            <person name="Montfort J."/>
            <person name="Bouchez O."/>
            <person name="Begum T."/>
            <person name="Mejri S."/>
            <person name="Adams A."/>
            <person name="Chen W.-J."/>
            <person name="Guiguen Y."/>
        </authorList>
    </citation>
    <scope>NUCLEOTIDE SEQUENCE</scope>
    <source>
        <strain evidence="2">YG-15Mar2019-1</strain>
        <tissue evidence="2">Brain</tissue>
    </source>
</reference>
<protein>
    <submittedName>
        <fullName evidence="2">Uncharacterized protein</fullName>
    </submittedName>
</protein>
<feature type="region of interest" description="Disordered" evidence="1">
    <location>
        <begin position="290"/>
        <end position="321"/>
    </location>
</feature>
<name>A0A9D3T578_MEGAT</name>
<dbReference type="EMBL" id="JAFDVH010000017">
    <property type="protein sequence ID" value="KAG7462066.1"/>
    <property type="molecule type" value="Genomic_DNA"/>
</dbReference>
<sequence length="338" mass="37017">MSEAILTFQSQLSGIMETVLKTAVFEITWLVESSFQGEVVRSRQEVEVLKRRLQVAEGRWREGEGGGRGKCAECGGVGVSGEEVDHRAEGPKAGVEEGCDVKEEKVPGRTRSSCLLAEPPDAAATPRLTKPKNLEVNRLDLVHKEEDIKEDRDSHCLQRSQQVTPESSASPYPEDKSTGTVQLGSLSKTRDSMEVVGALNPALKKGPKHCTTWLDNPSPEYIMYERVTVLEEGDSDAEANGLDFSCNAELESEPRPVLIHTQHKLHGETKGREGIQIADMVSLSHPHNAVNQGRRKSARKMKDGMSKLKQQQLGPSGKRAQVSVSGSASLVLSVWEEI</sequence>
<accession>A0A9D3T578</accession>
<dbReference type="AlphaFoldDB" id="A0A9D3T578"/>